<feature type="region of interest" description="Disordered" evidence="1">
    <location>
        <begin position="500"/>
        <end position="525"/>
    </location>
</feature>
<feature type="compositionally biased region" description="Acidic residues" evidence="1">
    <location>
        <begin position="500"/>
        <end position="509"/>
    </location>
</feature>
<evidence type="ECO:0008006" key="4">
    <source>
        <dbReference type="Google" id="ProtNLM"/>
    </source>
</evidence>
<accession>A0A811BM21</accession>
<evidence type="ECO:0000313" key="3">
    <source>
        <dbReference type="Proteomes" id="UP001253637"/>
    </source>
</evidence>
<proteinExistence type="predicted"/>
<evidence type="ECO:0000313" key="2">
    <source>
        <dbReference type="EMBL" id="BCU02828.1"/>
    </source>
</evidence>
<organism evidence="2 3">
    <name type="scientific">Pandoravirus japonicus</name>
    <dbReference type="NCBI Taxonomy" id="2823154"/>
    <lineage>
        <taxon>Viruses</taxon>
        <taxon>Pandoravirus</taxon>
    </lineage>
</organism>
<dbReference type="EMBL" id="LC625835">
    <property type="protein sequence ID" value="BCU02828.1"/>
    <property type="molecule type" value="Genomic_DNA"/>
</dbReference>
<sequence length="525" mass="57848">MHRQQQCVGDDDGGVRGVSDREQQPLINILPNDVLAYLIDAYIDDQSLGACLLAWRRFHVLDRRALFRRKYRWATLFSLCAAGDWDGLAYALERPRTFGVLDAPAWSSCMFASKGSAHARMIAAGATFLQDVSWTLDFDVWFDLLAVSARNGHHDAVDWLCRHGGCRPRPWGDNDVAHACAAVIRADRDGAQATLERIFSGMEAAGDRRATKQQHAWMAAAAACRDLAPRPRPCLGAAALVEAVEDALCLESDEYGVRERDVKSIDTLVANGHLRLLMGIVGPDTLVACLEHIRSRPADPDDALWFYEHVDRPARQSTEALCHLLHVASCAGRVDLLERVETALGALASDSSRTRSAFFCAFDTAARLGHAPFVERVLDHTLSTDVMRHFFDSRNSVFGHGDDAAAPLFVHRHRPDLVAVLLDRRPRRGISQADVDLRVDWTIATAVESASLAGDLTGVRWLHSLAPLLVSGLIDVLRGLRDRARPVVYSLWDDLEEDAIDPTDSDNSDNDGASGAHNDWSNGID</sequence>
<reference evidence="2" key="1">
    <citation type="submission" date="2021-04" db="EMBL/GenBank/DDBJ databases">
        <title>Draft Genome Sequence of Pandoravirus japonicus, Isolated from the Sabaishi River of Niigata, Japan.</title>
        <authorList>
            <person name="Hosokawa N."/>
            <person name="Takahashi H."/>
            <person name="Aoki K."/>
            <person name="Takemura M."/>
        </authorList>
    </citation>
    <scope>NUCLEOTIDE SEQUENCE</scope>
</reference>
<protein>
    <recommendedName>
        <fullName evidence="4">Ankyrin repeat domain containing protein</fullName>
    </recommendedName>
</protein>
<dbReference type="Proteomes" id="UP001253637">
    <property type="component" value="Segment"/>
</dbReference>
<name>A0A811BM21_9VIRU</name>
<evidence type="ECO:0000256" key="1">
    <source>
        <dbReference type="SAM" id="MobiDB-lite"/>
    </source>
</evidence>